<protein>
    <recommendedName>
        <fullName evidence="3">Apea-like HEPN domain-containing protein</fullName>
    </recommendedName>
</protein>
<reference evidence="1 2" key="1">
    <citation type="submission" date="2024-01" db="EMBL/GenBank/DDBJ databases">
        <title>Characterization of Pseudomonas viridiflava in Georgia, USA.</title>
        <authorList>
            <person name="Zhao M."/>
            <person name="Dutta B."/>
        </authorList>
    </citation>
    <scope>NUCLEOTIDE SEQUENCE [LARGE SCALE GENOMIC DNA]</scope>
    <source>
        <strain evidence="1 2">21GA0539</strain>
    </source>
</reference>
<dbReference type="RefSeq" id="WP_330512512.1">
    <property type="nucleotide sequence ID" value="NZ_JAZEIH010000002.1"/>
</dbReference>
<keyword evidence="2" id="KW-1185">Reference proteome</keyword>
<name>A0ABU7N1P4_PSEVI</name>
<dbReference type="EMBL" id="JAZEIP010000002">
    <property type="protein sequence ID" value="MEE4038845.1"/>
    <property type="molecule type" value="Genomic_DNA"/>
</dbReference>
<accession>A0ABU7N1P4</accession>
<organism evidence="1 2">
    <name type="scientific">Pseudomonas viridiflava</name>
    <name type="common">Phytomonas viridiflava</name>
    <dbReference type="NCBI Taxonomy" id="33069"/>
    <lineage>
        <taxon>Bacteria</taxon>
        <taxon>Pseudomonadati</taxon>
        <taxon>Pseudomonadota</taxon>
        <taxon>Gammaproteobacteria</taxon>
        <taxon>Pseudomonadales</taxon>
        <taxon>Pseudomonadaceae</taxon>
        <taxon>Pseudomonas</taxon>
    </lineage>
</organism>
<gene>
    <name evidence="1" type="ORF">V2I87_01950</name>
</gene>
<evidence type="ECO:0000313" key="1">
    <source>
        <dbReference type="EMBL" id="MEE4038845.1"/>
    </source>
</evidence>
<comment type="caution">
    <text evidence="1">The sequence shown here is derived from an EMBL/GenBank/DDBJ whole genome shotgun (WGS) entry which is preliminary data.</text>
</comment>
<sequence>MDEKSKEKLVGFREVYNFEHHSTQEGEFTFGPYRFHITREHLDTDFAHTEGLRFGSEFSSSGFKHHVTETPANKGSWKVTALVAEHERLAEPSVLMPGDPLLKGDFDLSLILSFLTGRHVRIGKDSEPYLPVTSGYAITQKHFFRLFARLDWDSLPNVKSAGGAEAMEAVVIAMTNSNAGVKIAMGSAALDGLISRWHRKHGTSLYTGDVREKVSAAAYKIADCLKNEGVSDELISDIIPRLSNLLNDSALSKLKAFLIAHEIYPKEEAKGALSRLKWFNVMRNAIAHSGAVRMDQGGSPQASIRIAGAVAVMLLDISRVYVAKYLLKISDPGISQTQKRLMTFFIEGKFNGQDILNEDYDAFRRRLIEEYEVDGNLGT</sequence>
<evidence type="ECO:0008006" key="3">
    <source>
        <dbReference type="Google" id="ProtNLM"/>
    </source>
</evidence>
<dbReference type="Proteomes" id="UP001343600">
    <property type="component" value="Unassembled WGS sequence"/>
</dbReference>
<evidence type="ECO:0000313" key="2">
    <source>
        <dbReference type="Proteomes" id="UP001343600"/>
    </source>
</evidence>
<proteinExistence type="predicted"/>